<feature type="coiled-coil region" evidence="1">
    <location>
        <begin position="507"/>
        <end position="534"/>
    </location>
</feature>
<protein>
    <submittedName>
        <fullName evidence="3">Uncharacterized protein</fullName>
    </submittedName>
</protein>
<proteinExistence type="predicted"/>
<organism evidence="3 4">
    <name type="scientific">Euplotes crassus</name>
    <dbReference type="NCBI Taxonomy" id="5936"/>
    <lineage>
        <taxon>Eukaryota</taxon>
        <taxon>Sar</taxon>
        <taxon>Alveolata</taxon>
        <taxon>Ciliophora</taxon>
        <taxon>Intramacronucleata</taxon>
        <taxon>Spirotrichea</taxon>
        <taxon>Hypotrichia</taxon>
        <taxon>Euplotida</taxon>
        <taxon>Euplotidae</taxon>
        <taxon>Moneuplotes</taxon>
    </lineage>
</organism>
<feature type="compositionally biased region" description="Acidic residues" evidence="2">
    <location>
        <begin position="1150"/>
        <end position="1167"/>
    </location>
</feature>
<keyword evidence="1" id="KW-0175">Coiled coil</keyword>
<feature type="coiled-coil region" evidence="1">
    <location>
        <begin position="905"/>
        <end position="953"/>
    </location>
</feature>
<feature type="region of interest" description="Disordered" evidence="2">
    <location>
        <begin position="957"/>
        <end position="1035"/>
    </location>
</feature>
<feature type="coiled-coil region" evidence="1">
    <location>
        <begin position="358"/>
        <end position="393"/>
    </location>
</feature>
<reference evidence="3" key="1">
    <citation type="submission" date="2023-07" db="EMBL/GenBank/DDBJ databases">
        <authorList>
            <consortium name="AG Swart"/>
            <person name="Singh M."/>
            <person name="Singh A."/>
            <person name="Seah K."/>
            <person name="Emmerich C."/>
        </authorList>
    </citation>
    <scope>NUCLEOTIDE SEQUENCE</scope>
    <source>
        <strain evidence="3">DP1</strain>
    </source>
</reference>
<dbReference type="EMBL" id="CAMPGE010014455">
    <property type="protein sequence ID" value="CAI2373127.1"/>
    <property type="molecule type" value="Genomic_DNA"/>
</dbReference>
<feature type="coiled-coil region" evidence="1">
    <location>
        <begin position="260"/>
        <end position="324"/>
    </location>
</feature>
<feature type="region of interest" description="Disordered" evidence="2">
    <location>
        <begin position="1111"/>
        <end position="1167"/>
    </location>
</feature>
<evidence type="ECO:0000313" key="3">
    <source>
        <dbReference type="EMBL" id="CAI2373127.1"/>
    </source>
</evidence>
<comment type="caution">
    <text evidence="3">The sequence shown here is derived from an EMBL/GenBank/DDBJ whole genome shotgun (WGS) entry which is preliminary data.</text>
</comment>
<dbReference type="AlphaFoldDB" id="A0AAD1XI85"/>
<feature type="compositionally biased region" description="Basic and acidic residues" evidence="2">
    <location>
        <begin position="1138"/>
        <end position="1149"/>
    </location>
</feature>
<feature type="compositionally biased region" description="Basic and acidic residues" evidence="2">
    <location>
        <begin position="965"/>
        <end position="1013"/>
    </location>
</feature>
<dbReference type="Proteomes" id="UP001295684">
    <property type="component" value="Unassembled WGS sequence"/>
</dbReference>
<sequence>MDRPSFRERYTGSFDKYEVENYCQYRSVRAPKRASNSAIRQPYCESLNFGENHPSPIQMMYKKRLFYPTNHVRPIHPEGNSYLRYRRSTSRGRDELSRERYSSRETLSPEEPLRHYENPKIACPPRELVPNFRASDAFREDVLRVVSPLLKQIKESFGQLPTEESKASPRHIYSDNQVPKQDERTKSDIKKIENRIAGFERELKVIHSDISNIQPEAILQKFNKSQNKTEDVKKIVRESIEKYHRDNPSPWVQLDVEGKLRKMNNQIDDMDLKISSVQNNQGNDGNSEEIEEVYTMMDDYKAQIRQLQQENNEFQSKFKSLSSSFENLKVEFTENQQLTENDISIAQSLESSQGQVTLSQVNSMLEDLEKKISKALTTSLNEVQDQMKHINKEELEKLFTEVNNLSEFADGLHKEQSKISNEKIKEMIKKEISSIPAVPQEVQDEIYALQQDIEQIQSNMEGYSETLRNLPTKEGILSKVDEKIVKAKQEQSMIDAAQDMNFDNSVLDVISQKCTKLQEQVDDQEKELHSELQNLGEDFQAFKDTTNKNQESIAESIHTVDEKVTQVSTNLSSQLQSFEEAFNDIETQVGDLVEFKTQQLKLNKEDKVAPVQQKISTIEEMLKKDSESQKLQSLEKRFDEIETQIQQDKEQNSEEITVFKNKIDEIQVSASAPQAASIDEDAMQAIQQDFDERFNELSATIKKDYDKLSSKINGLNEDVERADEVIKTSIQSLKDQSGEEISSLFEKILQIKNELIEDSRKLKERFERIDKEETDKQEFVLKELKRLDAKIEEQAEEFDKDLHNVSKGESTSVASTVNNSEVNSKISELKAEMLQEISNFKEEATKDRDFERDRILNCVQDINDSKKLMDTKIDEYDKKIVAKFAEVIDSNNEVREFAIETENSVKEAENLIKTSTSKIKEIEDKVFETMQKYGRVAKQANDIEVRIETLEEKVSKGGVMSPSDFEEKPLQIEESKGEKDKFEMTDLFKNFNEEKDAKTSKPEDKAQKDRYGADADEQFELESLDDEDDDDDPDLQKAKETAIKGIKDLEQYQKSHPAIEQRTSSELVKKWIGIAENANDEKTLHELKDEIFDEAGYDIMEEEIDESYEDPFEGIAGGDEPKESSQLDDFSGIELAGTEEKDKKPKNEGSDEYSEEFGDDYEDDFDF</sequence>
<feature type="coiled-coil region" evidence="1">
    <location>
        <begin position="624"/>
        <end position="651"/>
    </location>
</feature>
<feature type="compositionally biased region" description="Basic and acidic residues" evidence="2">
    <location>
        <begin position="91"/>
        <end position="103"/>
    </location>
</feature>
<evidence type="ECO:0000256" key="1">
    <source>
        <dbReference type="SAM" id="Coils"/>
    </source>
</evidence>
<feature type="coiled-coil region" evidence="1">
    <location>
        <begin position="752"/>
        <end position="843"/>
    </location>
</feature>
<keyword evidence="4" id="KW-1185">Reference proteome</keyword>
<accession>A0AAD1XI85</accession>
<evidence type="ECO:0000256" key="2">
    <source>
        <dbReference type="SAM" id="MobiDB-lite"/>
    </source>
</evidence>
<feature type="region of interest" description="Disordered" evidence="2">
    <location>
        <begin position="85"/>
        <end position="118"/>
    </location>
</feature>
<feature type="region of interest" description="Disordered" evidence="2">
    <location>
        <begin position="159"/>
        <end position="186"/>
    </location>
</feature>
<evidence type="ECO:0000313" key="4">
    <source>
        <dbReference type="Proteomes" id="UP001295684"/>
    </source>
</evidence>
<name>A0AAD1XI85_EUPCR</name>
<feature type="compositionally biased region" description="Acidic residues" evidence="2">
    <location>
        <begin position="1014"/>
        <end position="1033"/>
    </location>
</feature>
<gene>
    <name evidence="3" type="ORF">ECRASSUSDP1_LOCUS14465</name>
</gene>